<dbReference type="PANTHER" id="PTHR31232">
    <property type="match status" value="1"/>
</dbReference>
<organism evidence="7 8">
    <name type="scientific">Macleaya cordata</name>
    <name type="common">Five-seeded plume-poppy</name>
    <name type="synonym">Bocconia cordata</name>
    <dbReference type="NCBI Taxonomy" id="56857"/>
    <lineage>
        <taxon>Eukaryota</taxon>
        <taxon>Viridiplantae</taxon>
        <taxon>Streptophyta</taxon>
        <taxon>Embryophyta</taxon>
        <taxon>Tracheophyta</taxon>
        <taxon>Spermatophyta</taxon>
        <taxon>Magnoliopsida</taxon>
        <taxon>Ranunculales</taxon>
        <taxon>Papaveraceae</taxon>
        <taxon>Papaveroideae</taxon>
        <taxon>Macleaya</taxon>
    </lineage>
</organism>
<comment type="caution">
    <text evidence="7">The sequence shown here is derived from an EMBL/GenBank/DDBJ whole genome shotgun (WGS) entry which is preliminary data.</text>
</comment>
<proteinExistence type="inferred from homology"/>
<dbReference type="Pfam" id="PF05938">
    <property type="entry name" value="Self-incomp_S1"/>
    <property type="match status" value="1"/>
</dbReference>
<dbReference type="AlphaFoldDB" id="A0A200QS44"/>
<dbReference type="GO" id="GO:0060320">
    <property type="term" value="P:rejection of self pollen"/>
    <property type="evidence" value="ECO:0007669"/>
    <property type="project" value="UniProtKB-KW"/>
</dbReference>
<feature type="signal peptide" evidence="6">
    <location>
        <begin position="1"/>
        <end position="24"/>
    </location>
</feature>
<dbReference type="Proteomes" id="UP000195402">
    <property type="component" value="Unassembled WGS sequence"/>
</dbReference>
<accession>A0A200QS44</accession>
<gene>
    <name evidence="7" type="ORF">BVC80_289g5</name>
</gene>
<evidence type="ECO:0000256" key="1">
    <source>
        <dbReference type="ARBA" id="ARBA00004613"/>
    </source>
</evidence>
<dbReference type="PANTHER" id="PTHR31232:SF155">
    <property type="entry name" value="PLANT SELF-INCOMPATIBILITY PROTEIN S1 FAMILY"/>
    <property type="match status" value="1"/>
</dbReference>
<reference evidence="7 8" key="1">
    <citation type="journal article" date="2017" name="Mol. Plant">
        <title>The Genome of Medicinal Plant Macleaya cordata Provides New Insights into Benzylisoquinoline Alkaloids Metabolism.</title>
        <authorList>
            <person name="Liu X."/>
            <person name="Liu Y."/>
            <person name="Huang P."/>
            <person name="Ma Y."/>
            <person name="Qing Z."/>
            <person name="Tang Q."/>
            <person name="Cao H."/>
            <person name="Cheng P."/>
            <person name="Zheng Y."/>
            <person name="Yuan Z."/>
            <person name="Zhou Y."/>
            <person name="Liu J."/>
            <person name="Tang Z."/>
            <person name="Zhuo Y."/>
            <person name="Zhang Y."/>
            <person name="Yu L."/>
            <person name="Huang J."/>
            <person name="Yang P."/>
            <person name="Peng Q."/>
            <person name="Zhang J."/>
            <person name="Jiang W."/>
            <person name="Zhang Z."/>
            <person name="Lin K."/>
            <person name="Ro D.K."/>
            <person name="Chen X."/>
            <person name="Xiong X."/>
            <person name="Shang Y."/>
            <person name="Huang S."/>
            <person name="Zeng J."/>
        </authorList>
    </citation>
    <scope>NUCLEOTIDE SEQUENCE [LARGE SCALE GENOMIC DNA]</scope>
    <source>
        <strain evidence="8">cv. BLH2017</strain>
        <tissue evidence="7">Root</tissue>
    </source>
</reference>
<evidence type="ECO:0000256" key="3">
    <source>
        <dbReference type="ARBA" id="ARBA00022471"/>
    </source>
</evidence>
<dbReference type="InterPro" id="IPR010264">
    <property type="entry name" value="Self-incomp_S1"/>
</dbReference>
<dbReference type="EMBL" id="MVGT01001155">
    <property type="protein sequence ID" value="OVA13270.1"/>
    <property type="molecule type" value="Genomic_DNA"/>
</dbReference>
<evidence type="ECO:0000256" key="2">
    <source>
        <dbReference type="ARBA" id="ARBA00005581"/>
    </source>
</evidence>
<evidence type="ECO:0000313" key="8">
    <source>
        <dbReference type="Proteomes" id="UP000195402"/>
    </source>
</evidence>
<keyword evidence="3 6" id="KW-0713">Self-incompatibility</keyword>
<keyword evidence="4 6" id="KW-0964">Secreted</keyword>
<name>A0A200QS44_MACCD</name>
<comment type="subcellular location">
    <subcellularLocation>
        <location evidence="1 6">Secreted</location>
    </subcellularLocation>
</comment>
<keyword evidence="8" id="KW-1185">Reference proteome</keyword>
<feature type="chain" id="PRO_5025094788" description="S-protein homolog" evidence="6">
    <location>
        <begin position="25"/>
        <end position="149"/>
    </location>
</feature>
<protein>
    <recommendedName>
        <fullName evidence="6">S-protein homolog</fullName>
    </recommendedName>
</protein>
<sequence length="149" mass="17227">MGGGKLNTLMHLALVVILIASLFGGFLQVSSSPLEHVTVYVNNNISPGTDMWVHCHSDDRDLGVQKVAFEQNFSWDFWLWIHMERSKRYWCHVWWLDSKGKFIDGTFDMYKGSRDIEGCGKQCSRFARLEGIYIVEGGKLEFAYPWNQK</sequence>
<evidence type="ECO:0000256" key="6">
    <source>
        <dbReference type="RuleBase" id="RU367044"/>
    </source>
</evidence>
<comment type="similarity">
    <text evidence="2 6">Belongs to the plant self-incompatibility (S1) protein family.</text>
</comment>
<keyword evidence="5 6" id="KW-0732">Signal</keyword>
<dbReference type="OrthoDB" id="1727555at2759"/>
<evidence type="ECO:0000313" key="7">
    <source>
        <dbReference type="EMBL" id="OVA13270.1"/>
    </source>
</evidence>
<evidence type="ECO:0000256" key="5">
    <source>
        <dbReference type="ARBA" id="ARBA00022729"/>
    </source>
</evidence>
<evidence type="ECO:0000256" key="4">
    <source>
        <dbReference type="ARBA" id="ARBA00022525"/>
    </source>
</evidence>
<dbReference type="InParanoid" id="A0A200QS44"/>
<dbReference type="GO" id="GO:0005576">
    <property type="term" value="C:extracellular region"/>
    <property type="evidence" value="ECO:0007669"/>
    <property type="project" value="UniProtKB-SubCell"/>
</dbReference>